<name>A0A8H4J6P9_9PEZI</name>
<dbReference type="PANTHER" id="PTHR43004">
    <property type="entry name" value="TRK SYSTEM POTASSIUM UPTAKE PROTEIN"/>
    <property type="match status" value="1"/>
</dbReference>
<evidence type="ECO:0000313" key="7">
    <source>
        <dbReference type="EMBL" id="KAF4311928.1"/>
    </source>
</evidence>
<dbReference type="InterPro" id="IPR038220">
    <property type="entry name" value="PHOX_C_sf"/>
</dbReference>
<keyword evidence="2" id="KW-0285">Flavoprotein</keyword>
<dbReference type="InterPro" id="IPR036249">
    <property type="entry name" value="Thioredoxin-like_sf"/>
</dbReference>
<dbReference type="Gene3D" id="3.40.30.20">
    <property type="match status" value="1"/>
</dbReference>
<comment type="caution">
    <text evidence="7">The sequence shown here is derived from an EMBL/GenBank/DDBJ whole genome shotgun (WGS) entry which is preliminary data.</text>
</comment>
<keyword evidence="3" id="KW-0274">FAD</keyword>
<evidence type="ECO:0000256" key="4">
    <source>
        <dbReference type="ARBA" id="ARBA00023002"/>
    </source>
</evidence>
<sequence>MVQHTDVLICGAGSAGLCAATWLARYGVPFKLLERRAGPLKTGQADGVQCRTVEVFESFGIAEELLREAYHVLEVTFWAPGEGEGGIVRTKVTADTPVGLSHLPHVILNQARVNYLLIGAIRRFGGPEIDYGYEVRGVVVDESTAADPEAYAVSVVAEKDGKEEEFRAKYVLGCDGAHSLVRKSLGIQMLGDSSDTIWGVMDIYPRTNFPDIRKKAIIRSNPGNLIIIPREGGSLVRFYIELPQGTAARDVKLADLHETSRQVFKPYTMEFAETAWWSAYAIGQRLADRFTQSGRVFLTGDACHTHSPKAGQGMNVSLQDGYNIGWKLGSALSGQVHHSIVNTYVTERHKVAADLIAFDISFARLFKTGEDAPSPEYVSEQFIKSGRYMAGLTARYDDSTITDIEGSTEDLVKNIAVGMRFPSAQVVRFCDAKSMQLARALPADGRWRLIIFAGDIADTTTFTRLKKLAESLEGDQGLVQKFTQKGADIDSFIESIVLFKGRRLGIEQGQIPEYFWPVTGKWKMRDIHKVYVDDEDYKHIHGRAYENFGIDPAKGALVIVRPDHYIAAIYSLTGVQLVERFFAHFVPVRPQGSLTEISENL</sequence>
<dbReference type="OrthoDB" id="1716816at2759"/>
<dbReference type="SUPFAM" id="SSF54373">
    <property type="entry name" value="FAD-linked reductases, C-terminal domain"/>
    <property type="match status" value="1"/>
</dbReference>
<organism evidence="7 8">
    <name type="scientific">Botryosphaeria dothidea</name>
    <dbReference type="NCBI Taxonomy" id="55169"/>
    <lineage>
        <taxon>Eukaryota</taxon>
        <taxon>Fungi</taxon>
        <taxon>Dikarya</taxon>
        <taxon>Ascomycota</taxon>
        <taxon>Pezizomycotina</taxon>
        <taxon>Dothideomycetes</taxon>
        <taxon>Dothideomycetes incertae sedis</taxon>
        <taxon>Botryosphaeriales</taxon>
        <taxon>Botryosphaeriaceae</taxon>
        <taxon>Botryosphaeria</taxon>
    </lineage>
</organism>
<dbReference type="Gene3D" id="3.50.50.60">
    <property type="entry name" value="FAD/NAD(P)-binding domain"/>
    <property type="match status" value="1"/>
</dbReference>
<dbReference type="SUPFAM" id="SSF52833">
    <property type="entry name" value="Thioredoxin-like"/>
    <property type="match status" value="1"/>
</dbReference>
<gene>
    <name evidence="7" type="ORF">GTA08_BOTSDO12183</name>
</gene>
<keyword evidence="8" id="KW-1185">Reference proteome</keyword>
<dbReference type="InterPro" id="IPR050641">
    <property type="entry name" value="RIFMO-like"/>
</dbReference>
<evidence type="ECO:0000256" key="1">
    <source>
        <dbReference type="ARBA" id="ARBA00007801"/>
    </source>
</evidence>
<dbReference type="Pfam" id="PF01494">
    <property type="entry name" value="FAD_binding_3"/>
    <property type="match status" value="1"/>
</dbReference>
<dbReference type="Gene3D" id="3.30.9.10">
    <property type="entry name" value="D-Amino Acid Oxidase, subunit A, domain 2"/>
    <property type="match status" value="1"/>
</dbReference>
<dbReference type="PANTHER" id="PTHR43004:SF10">
    <property type="entry name" value="2-MONOOXYGENASE, PUTATIVE (AFU_ORTHOLOGUE AFUA_6G11480)-RELATED"/>
    <property type="match status" value="1"/>
</dbReference>
<evidence type="ECO:0000259" key="5">
    <source>
        <dbReference type="Pfam" id="PF01494"/>
    </source>
</evidence>
<evidence type="ECO:0000259" key="6">
    <source>
        <dbReference type="Pfam" id="PF07976"/>
    </source>
</evidence>
<dbReference type="SUPFAM" id="SSF51905">
    <property type="entry name" value="FAD/NAD(P)-binding domain"/>
    <property type="match status" value="1"/>
</dbReference>
<evidence type="ECO:0000313" key="8">
    <source>
        <dbReference type="Proteomes" id="UP000572817"/>
    </source>
</evidence>
<dbReference type="GO" id="GO:0016709">
    <property type="term" value="F:oxidoreductase activity, acting on paired donors, with incorporation or reduction of molecular oxygen, NAD(P)H as one donor, and incorporation of one atom of oxygen"/>
    <property type="evidence" value="ECO:0007669"/>
    <property type="project" value="UniProtKB-ARBA"/>
</dbReference>
<accession>A0A8H4J6P9</accession>
<dbReference type="AlphaFoldDB" id="A0A8H4J6P9"/>
<proteinExistence type="inferred from homology"/>
<dbReference type="InterPro" id="IPR002938">
    <property type="entry name" value="FAD-bd"/>
</dbReference>
<feature type="domain" description="FAD-binding" evidence="5">
    <location>
        <begin position="5"/>
        <end position="358"/>
    </location>
</feature>
<dbReference type="Proteomes" id="UP000572817">
    <property type="component" value="Unassembled WGS sequence"/>
</dbReference>
<dbReference type="Pfam" id="PF07976">
    <property type="entry name" value="Phe_hydrox_dim"/>
    <property type="match status" value="1"/>
</dbReference>
<reference evidence="7" key="1">
    <citation type="submission" date="2020-04" db="EMBL/GenBank/DDBJ databases">
        <title>Genome Assembly and Annotation of Botryosphaeria dothidea sdau 11-99, a Latent Pathogen of Apple Fruit Ring Rot in China.</title>
        <authorList>
            <person name="Yu C."/>
            <person name="Diao Y."/>
            <person name="Lu Q."/>
            <person name="Zhao J."/>
            <person name="Cui S."/>
            <person name="Peng C."/>
            <person name="He B."/>
            <person name="Liu H."/>
        </authorList>
    </citation>
    <scope>NUCLEOTIDE SEQUENCE [LARGE SCALE GENOMIC DNA]</scope>
    <source>
        <strain evidence="7">Sdau11-99</strain>
    </source>
</reference>
<dbReference type="NCBIfam" id="NF006144">
    <property type="entry name" value="PRK08294.1"/>
    <property type="match status" value="1"/>
</dbReference>
<evidence type="ECO:0000256" key="3">
    <source>
        <dbReference type="ARBA" id="ARBA00022827"/>
    </source>
</evidence>
<dbReference type="InterPro" id="IPR036188">
    <property type="entry name" value="FAD/NAD-bd_sf"/>
</dbReference>
<dbReference type="InterPro" id="IPR012941">
    <property type="entry name" value="Phe_hydrox_C_dim_dom"/>
</dbReference>
<feature type="domain" description="Phenol hydroxylase-like C-terminal dimerisation" evidence="6">
    <location>
        <begin position="395"/>
        <end position="586"/>
    </location>
</feature>
<dbReference type="CDD" id="cd02979">
    <property type="entry name" value="PHOX_C"/>
    <property type="match status" value="1"/>
</dbReference>
<dbReference type="GO" id="GO:0071949">
    <property type="term" value="F:FAD binding"/>
    <property type="evidence" value="ECO:0007669"/>
    <property type="project" value="InterPro"/>
</dbReference>
<comment type="similarity">
    <text evidence="1">Belongs to the PheA/TfdB FAD monooxygenase family.</text>
</comment>
<dbReference type="PRINTS" id="PR00420">
    <property type="entry name" value="RNGMNOXGNASE"/>
</dbReference>
<protein>
    <submittedName>
        <fullName evidence="7">Phenol 2-monooxygenase</fullName>
    </submittedName>
</protein>
<keyword evidence="4" id="KW-0560">Oxidoreductase</keyword>
<evidence type="ECO:0000256" key="2">
    <source>
        <dbReference type="ARBA" id="ARBA00022630"/>
    </source>
</evidence>
<dbReference type="EMBL" id="WWBZ02000007">
    <property type="protein sequence ID" value="KAF4311928.1"/>
    <property type="molecule type" value="Genomic_DNA"/>
</dbReference>